<proteinExistence type="predicted"/>
<dbReference type="EMBL" id="JAPDHF010000007">
    <property type="protein sequence ID" value="KAJ4015483.1"/>
    <property type="molecule type" value="Genomic_DNA"/>
</dbReference>
<dbReference type="AlphaFoldDB" id="A0A9W8PT42"/>
<sequence>MCFEFVNYEDCYCGVEVDRTTTQQWCEEAGQQWASCGKYTWEPRFLQAECADCEKKRLRRQKKKERGDEHDNEDDKYIYTDDCDCGVEVARSTAARMCVKAKRVWGDCKMVDVVPRSTRVECADCEEKRKKKENYGTDDEDDK</sequence>
<evidence type="ECO:0000313" key="2">
    <source>
        <dbReference type="Proteomes" id="UP001152130"/>
    </source>
</evidence>
<gene>
    <name evidence="1" type="ORF">NW766_005826</name>
</gene>
<accession>A0A9W8PT42</accession>
<keyword evidence="2" id="KW-1185">Reference proteome</keyword>
<dbReference type="Proteomes" id="UP001152130">
    <property type="component" value="Unassembled WGS sequence"/>
</dbReference>
<protein>
    <submittedName>
        <fullName evidence="1">Uncharacterized protein</fullName>
    </submittedName>
</protein>
<evidence type="ECO:0000313" key="1">
    <source>
        <dbReference type="EMBL" id="KAJ4015483.1"/>
    </source>
</evidence>
<name>A0A9W8PT42_9HYPO</name>
<organism evidence="1 2">
    <name type="scientific">Fusarium irregulare</name>
    <dbReference type="NCBI Taxonomy" id="2494466"/>
    <lineage>
        <taxon>Eukaryota</taxon>
        <taxon>Fungi</taxon>
        <taxon>Dikarya</taxon>
        <taxon>Ascomycota</taxon>
        <taxon>Pezizomycotina</taxon>
        <taxon>Sordariomycetes</taxon>
        <taxon>Hypocreomycetidae</taxon>
        <taxon>Hypocreales</taxon>
        <taxon>Nectriaceae</taxon>
        <taxon>Fusarium</taxon>
        <taxon>Fusarium incarnatum-equiseti species complex</taxon>
    </lineage>
</organism>
<reference evidence="1" key="1">
    <citation type="submission" date="2022-10" db="EMBL/GenBank/DDBJ databases">
        <title>Fusarium specimens isolated from Avocado Roots.</title>
        <authorList>
            <person name="Stajich J."/>
            <person name="Roper C."/>
            <person name="Heimlech-Rivalta G."/>
        </authorList>
    </citation>
    <scope>NUCLEOTIDE SEQUENCE</scope>
    <source>
        <strain evidence="1">CF00143</strain>
    </source>
</reference>
<comment type="caution">
    <text evidence="1">The sequence shown here is derived from an EMBL/GenBank/DDBJ whole genome shotgun (WGS) entry which is preliminary data.</text>
</comment>